<dbReference type="Pfam" id="PF00217">
    <property type="entry name" value="ATP-gua_Ptrans"/>
    <property type="match status" value="1"/>
</dbReference>
<feature type="binding site" evidence="7">
    <location>
        <position position="874"/>
    </location>
    <ligand>
        <name>ATP</name>
        <dbReference type="ChEBI" id="CHEBI:30616"/>
    </ligand>
</feature>
<evidence type="ECO:0000313" key="11">
    <source>
        <dbReference type="EMBL" id="VDL90537.1"/>
    </source>
</evidence>
<dbReference type="WBParaSite" id="SSLN_0000429101-mRNA-1">
    <property type="protein sequence ID" value="SSLN_0000429101-mRNA-1"/>
    <property type="gene ID" value="SSLN_0000429101"/>
</dbReference>
<keyword evidence="5 7" id="KW-0067">ATP-binding</keyword>
<dbReference type="STRING" id="70667.A0A183SIU9"/>
<dbReference type="OrthoDB" id="430219at2759"/>
<evidence type="ECO:0000256" key="7">
    <source>
        <dbReference type="PROSITE-ProRule" id="PRU00843"/>
    </source>
</evidence>
<dbReference type="GO" id="GO:0046314">
    <property type="term" value="P:phosphocreatine biosynthetic process"/>
    <property type="evidence" value="ECO:0007669"/>
    <property type="project" value="InterPro"/>
</dbReference>
<gene>
    <name evidence="11" type="ORF">SSLN_LOCUS4152</name>
</gene>
<keyword evidence="3 7" id="KW-0547">Nucleotide-binding</keyword>
<feature type="binding site" evidence="7">
    <location>
        <begin position="765"/>
        <end position="769"/>
    </location>
    <ligand>
        <name>ATP</name>
        <dbReference type="ChEBI" id="CHEBI:30616"/>
    </ligand>
</feature>
<feature type="domain" description="Phosphagen kinase C-terminal" evidence="10">
    <location>
        <begin position="762"/>
        <end position="1002"/>
    </location>
</feature>
<evidence type="ECO:0000259" key="10">
    <source>
        <dbReference type="PROSITE" id="PS51510"/>
    </source>
</evidence>
<dbReference type="InterPro" id="IPR000749">
    <property type="entry name" value="ATP-guanido_PTrfase"/>
</dbReference>
<proteinExistence type="inferred from homology"/>
<keyword evidence="12" id="KW-1185">Reference proteome</keyword>
<dbReference type="PROSITE" id="PS51510">
    <property type="entry name" value="PHOSPHAGEN_KINASE_C"/>
    <property type="match status" value="1"/>
</dbReference>
<dbReference type="InterPro" id="IPR014746">
    <property type="entry name" value="Gln_synth/guanido_kin_cat_dom"/>
</dbReference>
<protein>
    <submittedName>
        <fullName evidence="13">Taurocyamine kinase</fullName>
    </submittedName>
</protein>
<dbReference type="EMBL" id="UYSU01032764">
    <property type="protein sequence ID" value="VDL90537.1"/>
    <property type="molecule type" value="Genomic_DNA"/>
</dbReference>
<sequence length="1031" mass="114874">MLEIIDFWSRVFAPIQKRNAACSVLKSNGMGCGNCFHIHSARVHDSGAVSTPNKVPDVDTVRSTPFTNVTPSRNQGLAQRFTETSKSCRLEPSCDGSQAIRALEATKTLLTTTKSLPSTFTDFEPLNEECIEKGDFFHYAEISNSDFQKTETASRQCLSKVSPHVSVPPIIFKLSSFKVSHSIKENERNTSERGAVSEKSGTSPICFLPLRRESSREDVARKFFIVNSPSAFTSLRTRKTPLKIQERSHVPETTKTYDIWDVSKPFSAVEQDVKDGRSMGDHIGDDKDELDCQVEEEKAHHFEQEISSGQEALVLISPLSPVGSAPQDNGGESDSPVEISATRERAEHESIFPDALDLTESCEPIPDHSDSDLDSTLVDDSMADYPQESEVDIASPSVYEQLLSLTGSATVSSAKRKMCAENERTNRIGKSYVSSPKIEHILGTQAAQICSNELKRNTVLHASISKKALNMTEETKTDNKPPKNPTARPRFKTKSNRIKTFIEGLSDDLDIHTVDLQAETLFSNRSPTLPLVSLECKTSGQPTDAKVSVKVRQSSKSNREEIFMQLPNVCEMLSCAGPNLADRVGLPSAMVFLQVTSTHGRSGGIRLHLKHPLPSTESNDELLSHCVQYLTELENDLQAQNQKNRKGPVVETMDRLATLISLSKVSTNFKPTYANQLLTDSLIRKLNHRRTRYGGNLRYCIRANAYCPGCLTPKACDPDAYWQFSTLFDPILLSINRIDSFCHPMSPSYGHLRKTPSSQLLPVISYRVRFSRNLADYPFYPLMTKAHFQNIERRCKSVLLSWPDEPVGTYYTMEDIKAGKCRLPRKFLPNPNNSAQKVSGTERHWPYGRGVFVAHNNTAVSQLVVQVNMEDHLRVICLDLTGERLHEAYGRAVKMMQWLDKTLAFSKKTDYGFLSPIPFSVGTGLRVSALLSLPNLLSDKEALYQACLLAGVRIRPGDGIGTPLVDSICDVSPIAGLCITEYKTVSLFPGRLKRFLLNETKTQTSKVINNNCLDRDNNCLFRAFILGERLL</sequence>
<organism evidence="13">
    <name type="scientific">Schistocephalus solidus</name>
    <name type="common">Tapeworm</name>
    <dbReference type="NCBI Taxonomy" id="70667"/>
    <lineage>
        <taxon>Eukaryota</taxon>
        <taxon>Metazoa</taxon>
        <taxon>Spiralia</taxon>
        <taxon>Lophotrochozoa</taxon>
        <taxon>Platyhelminthes</taxon>
        <taxon>Cestoda</taxon>
        <taxon>Eucestoda</taxon>
        <taxon>Diphyllobothriidea</taxon>
        <taxon>Diphyllobothriidae</taxon>
        <taxon>Schistocephalus</taxon>
    </lineage>
</organism>
<accession>A0A183SIU9</accession>
<evidence type="ECO:0000259" key="9">
    <source>
        <dbReference type="PROSITE" id="PS51509"/>
    </source>
</evidence>
<evidence type="ECO:0000256" key="3">
    <source>
        <dbReference type="ARBA" id="ARBA00022741"/>
    </source>
</evidence>
<dbReference type="SUPFAM" id="SSF55931">
    <property type="entry name" value="Glutamine synthetase/guanido kinase"/>
    <property type="match status" value="1"/>
</dbReference>
<dbReference type="Gene3D" id="1.10.135.10">
    <property type="entry name" value="ATP:guanido phosphotransferase, N-terminal domain"/>
    <property type="match status" value="1"/>
</dbReference>
<dbReference type="Proteomes" id="UP000275846">
    <property type="component" value="Unassembled WGS sequence"/>
</dbReference>
<comment type="caution">
    <text evidence="7">Lacks conserved residue(s) required for the propagation of feature annotation.</text>
</comment>
<keyword evidence="4 7" id="KW-0418">Kinase</keyword>
<feature type="region of interest" description="Disordered" evidence="8">
    <location>
        <begin position="470"/>
        <end position="490"/>
    </location>
</feature>
<evidence type="ECO:0000256" key="4">
    <source>
        <dbReference type="ARBA" id="ARBA00022777"/>
    </source>
</evidence>
<dbReference type="InterPro" id="IPR022414">
    <property type="entry name" value="ATP-guanido_PTrfase_cat"/>
</dbReference>
<dbReference type="GO" id="GO:0004111">
    <property type="term" value="F:creatine kinase activity"/>
    <property type="evidence" value="ECO:0007669"/>
    <property type="project" value="InterPro"/>
</dbReference>
<dbReference type="GO" id="GO:0005524">
    <property type="term" value="F:ATP binding"/>
    <property type="evidence" value="ECO:0007669"/>
    <property type="project" value="UniProtKB-UniRule"/>
</dbReference>
<dbReference type="InterPro" id="IPR022413">
    <property type="entry name" value="ATP-guanido_PTrfase_N"/>
</dbReference>
<evidence type="ECO:0000313" key="13">
    <source>
        <dbReference type="WBParaSite" id="SSLN_0000429101-mRNA-1"/>
    </source>
</evidence>
<feature type="binding site" evidence="7">
    <location>
        <begin position="955"/>
        <end position="960"/>
    </location>
    <ligand>
        <name>ATP</name>
        <dbReference type="ChEBI" id="CHEBI:30616"/>
    </ligand>
</feature>
<feature type="domain" description="Phosphagen kinase N-terminal" evidence="9">
    <location>
        <begin position="655"/>
        <end position="737"/>
    </location>
</feature>
<dbReference type="PANTHER" id="PTHR11547:SF15">
    <property type="entry name" value="ARGININE KINASE"/>
    <property type="match status" value="1"/>
</dbReference>
<dbReference type="SUPFAM" id="SSF48034">
    <property type="entry name" value="Guanido kinase N-terminal domain"/>
    <property type="match status" value="1"/>
</dbReference>
<dbReference type="Pfam" id="PF02807">
    <property type="entry name" value="ATP-gua_PtransN"/>
    <property type="match status" value="1"/>
</dbReference>
<dbReference type="PANTHER" id="PTHR11547">
    <property type="entry name" value="ARGININE OR CREATINE KINASE"/>
    <property type="match status" value="1"/>
</dbReference>
<dbReference type="AlphaFoldDB" id="A0A183SIU9"/>
<evidence type="ECO:0000256" key="8">
    <source>
        <dbReference type="SAM" id="MobiDB-lite"/>
    </source>
</evidence>
<evidence type="ECO:0000256" key="6">
    <source>
        <dbReference type="PROSITE-ProRule" id="PRU00842"/>
    </source>
</evidence>
<reference evidence="11 12" key="2">
    <citation type="submission" date="2018-11" db="EMBL/GenBank/DDBJ databases">
        <authorList>
            <consortium name="Pathogen Informatics"/>
        </authorList>
    </citation>
    <scope>NUCLEOTIDE SEQUENCE [LARGE SCALE GENOMIC DNA]</scope>
    <source>
        <strain evidence="11 12">NST_G2</strain>
    </source>
</reference>
<evidence type="ECO:0000313" key="12">
    <source>
        <dbReference type="Proteomes" id="UP000275846"/>
    </source>
</evidence>
<keyword evidence="2 7" id="KW-0808">Transferase</keyword>
<feature type="binding site" evidence="7">
    <location>
        <begin position="926"/>
        <end position="930"/>
    </location>
    <ligand>
        <name>ATP</name>
        <dbReference type="ChEBI" id="CHEBI:30616"/>
    </ligand>
</feature>
<evidence type="ECO:0000256" key="5">
    <source>
        <dbReference type="ARBA" id="ARBA00022840"/>
    </source>
</evidence>
<dbReference type="GO" id="GO:0005615">
    <property type="term" value="C:extracellular space"/>
    <property type="evidence" value="ECO:0007669"/>
    <property type="project" value="TreeGrafter"/>
</dbReference>
<dbReference type="PROSITE" id="PS51509">
    <property type="entry name" value="PHOSPHAGEN_KINASE_N"/>
    <property type="match status" value="1"/>
</dbReference>
<evidence type="ECO:0000256" key="2">
    <source>
        <dbReference type="ARBA" id="ARBA00022679"/>
    </source>
</evidence>
<evidence type="ECO:0000256" key="1">
    <source>
        <dbReference type="ARBA" id="ARBA00006798"/>
    </source>
</evidence>
<reference evidence="13" key="1">
    <citation type="submission" date="2016-06" db="UniProtKB">
        <authorList>
            <consortium name="WormBaseParasite"/>
        </authorList>
    </citation>
    <scope>IDENTIFICATION</scope>
</reference>
<name>A0A183SIU9_SCHSO</name>
<dbReference type="Gene3D" id="3.30.590.10">
    <property type="entry name" value="Glutamine synthetase/guanido kinase, catalytic domain"/>
    <property type="match status" value="1"/>
</dbReference>
<comment type="similarity">
    <text evidence="1 6">Belongs to the ATP:guanido phosphotransferase family.</text>
</comment>
<dbReference type="InterPro" id="IPR036802">
    <property type="entry name" value="ATP-guanido_PTrfase_N_sf"/>
</dbReference>